<comment type="caution">
    <text evidence="1">The sequence shown here is derived from an EMBL/GenBank/DDBJ whole genome shotgun (WGS) entry which is preliminary data.</text>
</comment>
<evidence type="ECO:0000313" key="1">
    <source>
        <dbReference type="EMBL" id="MEM5535188.1"/>
    </source>
</evidence>
<keyword evidence="2" id="KW-1185">Reference proteome</keyword>
<protein>
    <submittedName>
        <fullName evidence="1">Uncharacterized protein</fullName>
    </submittedName>
</protein>
<dbReference type="Proteomes" id="UP001449225">
    <property type="component" value="Unassembled WGS sequence"/>
</dbReference>
<organism evidence="1 2">
    <name type="scientific">Neptuniibacter pectenicola</name>
    <dbReference type="NCBI Taxonomy" id="1806669"/>
    <lineage>
        <taxon>Bacteria</taxon>
        <taxon>Pseudomonadati</taxon>
        <taxon>Pseudomonadota</taxon>
        <taxon>Gammaproteobacteria</taxon>
        <taxon>Oceanospirillales</taxon>
        <taxon>Oceanospirillaceae</taxon>
        <taxon>Neptuniibacter</taxon>
    </lineage>
</organism>
<dbReference type="EMBL" id="JBBMRA010000001">
    <property type="protein sequence ID" value="MEM5535188.1"/>
    <property type="molecule type" value="Genomic_DNA"/>
</dbReference>
<evidence type="ECO:0000313" key="2">
    <source>
        <dbReference type="Proteomes" id="UP001449225"/>
    </source>
</evidence>
<dbReference type="InterPro" id="IPR036397">
    <property type="entry name" value="RNaseH_sf"/>
</dbReference>
<proteinExistence type="predicted"/>
<dbReference type="SUPFAM" id="SSF53098">
    <property type="entry name" value="Ribonuclease H-like"/>
    <property type="match status" value="1"/>
</dbReference>
<sequence length="148" mass="17275">MDSYPIEVGVVLSDDERYCSLIAPKDDWVHWSEEAETYHNIPRSQLVQCGKPVAQVASELNRFLFNKTVYSDGWGVDQTWLIKLFYRAGMPMQFRVSALDMILSEPQMAIWHQVKTEVEQELNIARHRASHDALIIQKTYIRTLEMCR</sequence>
<name>A0ABU9TNT2_9GAMM</name>
<gene>
    <name evidence="1" type="ORF">WNY58_02170</name>
</gene>
<dbReference type="Gene3D" id="3.30.420.10">
    <property type="entry name" value="Ribonuclease H-like superfamily/Ribonuclease H"/>
    <property type="match status" value="1"/>
</dbReference>
<reference evidence="1 2" key="1">
    <citation type="submission" date="2024-03" db="EMBL/GenBank/DDBJ databases">
        <title>Community enrichment and isolation of bacterial strains for fucoidan degradation.</title>
        <authorList>
            <person name="Sichert A."/>
        </authorList>
    </citation>
    <scope>NUCLEOTIDE SEQUENCE [LARGE SCALE GENOMIC DNA]</scope>
    <source>
        <strain evidence="1 2">AS76</strain>
    </source>
</reference>
<dbReference type="RefSeq" id="WP_231902137.1">
    <property type="nucleotide sequence ID" value="NZ_CAXBCE010000006.1"/>
</dbReference>
<accession>A0ABU9TNT2</accession>
<dbReference type="InterPro" id="IPR012337">
    <property type="entry name" value="RNaseH-like_sf"/>
</dbReference>